<dbReference type="KEGG" id="psyt:DSAG12_03131"/>
<keyword evidence="3" id="KW-1185">Reference proteome</keyword>
<reference evidence="2 3" key="2">
    <citation type="journal article" date="2024" name="Int. J. Syst. Evol. Microbiol.">
        <title>Promethearchaeum syntrophicum gen. nov., sp. nov., an anaerobic, obligately syntrophic archaeon, the first isolate of the lineage 'Asgard' archaea, and proposal of the new archaeal phylum Promethearchaeota phyl. nov. and kingdom Promethearchaeati regn. nov.</title>
        <authorList>
            <person name="Imachi H."/>
            <person name="Nobu M.K."/>
            <person name="Kato S."/>
            <person name="Takaki Y."/>
            <person name="Miyazaki M."/>
            <person name="Miyata M."/>
            <person name="Ogawara M."/>
            <person name="Saito Y."/>
            <person name="Sakai S."/>
            <person name="Tahara Y.O."/>
            <person name="Takano Y."/>
            <person name="Tasumi E."/>
            <person name="Uematsu K."/>
            <person name="Yoshimura T."/>
            <person name="Itoh T."/>
            <person name="Ohkuma M."/>
            <person name="Takai K."/>
        </authorList>
    </citation>
    <scope>NUCLEOTIDE SEQUENCE [LARGE SCALE GENOMIC DNA]</scope>
    <source>
        <strain evidence="2 3">MK-D1</strain>
    </source>
</reference>
<proteinExistence type="predicted"/>
<dbReference type="CDD" id="cd04301">
    <property type="entry name" value="NAT_SF"/>
    <property type="match status" value="1"/>
</dbReference>
<reference evidence="2 3" key="1">
    <citation type="journal article" date="2020" name="Nature">
        <title>Isolation of an archaeon at the prokaryote-eukaryote interface.</title>
        <authorList>
            <person name="Imachi H."/>
            <person name="Nobu M.K."/>
            <person name="Nakahara N."/>
            <person name="Morono Y."/>
            <person name="Ogawara M."/>
            <person name="Takaki Y."/>
            <person name="Takano Y."/>
            <person name="Uematsu K."/>
            <person name="Ikuta T."/>
            <person name="Ito M."/>
            <person name="Matsui Y."/>
            <person name="Miyazaki M."/>
            <person name="Murata K."/>
            <person name="Saito Y."/>
            <person name="Sakai S."/>
            <person name="Song C."/>
            <person name="Tasumi E."/>
            <person name="Yamanaka Y."/>
            <person name="Yamaguchi T."/>
            <person name="Kamagata Y."/>
            <person name="Tamaki H."/>
            <person name="Takai K."/>
        </authorList>
    </citation>
    <scope>NUCLEOTIDE SEQUENCE [LARGE SCALE GENOMIC DNA]</scope>
    <source>
        <strain evidence="2 3">MK-D1</strain>
    </source>
</reference>
<dbReference type="PANTHER" id="PTHR42791">
    <property type="entry name" value="GNAT FAMILY ACETYLTRANSFERASE"/>
    <property type="match status" value="1"/>
</dbReference>
<sequence length="207" mass="24079">MKKNSLELPIIEELYQITPEDFTPARIMLGNAFRKDPIWSEIMKNREDKFPIIFGVPLKYTLKYGKIYAPTSDIEATALWLGTPFVDMNIWRVIRSGSITMSMKLGSKIAKLMMKIFDQIAKDRKNFMKGEYVYLIALGVSPEKQGQGFGSHLVRTMQNNLPPKVPIYLETESERNVRFYEQLGFEVINKLQVPIFDLPMWEMIYQP</sequence>
<dbReference type="Pfam" id="PF13508">
    <property type="entry name" value="Acetyltransf_7"/>
    <property type="match status" value="1"/>
</dbReference>
<dbReference type="PANTHER" id="PTHR42791:SF1">
    <property type="entry name" value="N-ACETYLTRANSFERASE DOMAIN-CONTAINING PROTEIN"/>
    <property type="match status" value="1"/>
</dbReference>
<dbReference type="InterPro" id="IPR016181">
    <property type="entry name" value="Acyl_CoA_acyltransferase"/>
</dbReference>
<dbReference type="AlphaFoldDB" id="A0A5B9DDA6"/>
<dbReference type="Proteomes" id="UP000321408">
    <property type="component" value="Chromosome"/>
</dbReference>
<dbReference type="EMBL" id="CP042905">
    <property type="protein sequence ID" value="QEE17299.1"/>
    <property type="molecule type" value="Genomic_DNA"/>
</dbReference>
<feature type="domain" description="N-acetyltransferase" evidence="1">
    <location>
        <begin position="65"/>
        <end position="205"/>
    </location>
</feature>
<evidence type="ECO:0000259" key="1">
    <source>
        <dbReference type="PROSITE" id="PS51186"/>
    </source>
</evidence>
<name>A0A5B9DDA6_9ARCH</name>
<dbReference type="GeneID" id="41331101"/>
<dbReference type="OrthoDB" id="110201at2157"/>
<keyword evidence="2" id="KW-0808">Transferase</keyword>
<dbReference type="PROSITE" id="PS51186">
    <property type="entry name" value="GNAT"/>
    <property type="match status" value="1"/>
</dbReference>
<protein>
    <submittedName>
        <fullName evidence="2">GNAT family N-acetyltransferase</fullName>
        <ecNumber evidence="2">2.3.1.-</ecNumber>
    </submittedName>
</protein>
<dbReference type="EC" id="2.3.1.-" evidence="2"/>
<dbReference type="RefSeq" id="WP_147664195.1">
    <property type="nucleotide sequence ID" value="NZ_CP042905.2"/>
</dbReference>
<organism evidence="2 3">
    <name type="scientific">Promethearchaeum syntrophicum</name>
    <dbReference type="NCBI Taxonomy" id="2594042"/>
    <lineage>
        <taxon>Archaea</taxon>
        <taxon>Promethearchaeati</taxon>
        <taxon>Promethearchaeota</taxon>
        <taxon>Promethearchaeia</taxon>
        <taxon>Promethearchaeales</taxon>
        <taxon>Promethearchaeaceae</taxon>
        <taxon>Promethearchaeum</taxon>
    </lineage>
</organism>
<evidence type="ECO:0000313" key="3">
    <source>
        <dbReference type="Proteomes" id="UP000321408"/>
    </source>
</evidence>
<evidence type="ECO:0000313" key="2">
    <source>
        <dbReference type="EMBL" id="QEE17299.1"/>
    </source>
</evidence>
<dbReference type="InterPro" id="IPR000182">
    <property type="entry name" value="GNAT_dom"/>
</dbReference>
<dbReference type="Gene3D" id="3.40.630.30">
    <property type="match status" value="1"/>
</dbReference>
<gene>
    <name evidence="2" type="ORF">DSAG12_03131</name>
</gene>
<keyword evidence="2" id="KW-0012">Acyltransferase</keyword>
<dbReference type="SUPFAM" id="SSF55729">
    <property type="entry name" value="Acyl-CoA N-acyltransferases (Nat)"/>
    <property type="match status" value="1"/>
</dbReference>
<dbReference type="InterPro" id="IPR052523">
    <property type="entry name" value="Trichothecene_AcTrans"/>
</dbReference>
<accession>A0A5B9DDA6</accession>
<dbReference type="GO" id="GO:0035447">
    <property type="term" value="F:mycothiol synthase activity"/>
    <property type="evidence" value="ECO:0007669"/>
    <property type="project" value="UniProtKB-EC"/>
</dbReference>